<dbReference type="SUPFAM" id="SSF81343">
    <property type="entry name" value="Fumarate reductase respiratory complex transmembrane subunits"/>
    <property type="match status" value="1"/>
</dbReference>
<gene>
    <name evidence="9" type="primary">SDH3</name>
    <name evidence="9" type="ORF">MCUN1_001677</name>
</gene>
<accession>A0AAF0EQ74</accession>
<reference evidence="9" key="1">
    <citation type="submission" date="2023-03" db="EMBL/GenBank/DDBJ databases">
        <title>Mating type loci evolution in Malassezia.</title>
        <authorList>
            <person name="Coelho M.A."/>
        </authorList>
    </citation>
    <scope>NUCLEOTIDE SEQUENCE</scope>
    <source>
        <strain evidence="9">CBS 11721</strain>
    </source>
</reference>
<evidence type="ECO:0000256" key="6">
    <source>
        <dbReference type="ARBA" id="ARBA00023004"/>
    </source>
</evidence>
<dbReference type="GO" id="GO:0016020">
    <property type="term" value="C:membrane"/>
    <property type="evidence" value="ECO:0007669"/>
    <property type="project" value="UniProtKB-SubCell"/>
</dbReference>
<dbReference type="GO" id="GO:0046872">
    <property type="term" value="F:metal ion binding"/>
    <property type="evidence" value="ECO:0007669"/>
    <property type="project" value="UniProtKB-KW"/>
</dbReference>
<dbReference type="CDD" id="cd03499">
    <property type="entry name" value="SQR_TypeC_SdhC"/>
    <property type="match status" value="1"/>
</dbReference>
<feature type="transmembrane region" description="Helical" evidence="8">
    <location>
        <begin position="88"/>
        <end position="111"/>
    </location>
</feature>
<evidence type="ECO:0000256" key="8">
    <source>
        <dbReference type="SAM" id="Phobius"/>
    </source>
</evidence>
<dbReference type="InterPro" id="IPR000701">
    <property type="entry name" value="SuccDH_FuR_B_TM-su"/>
</dbReference>
<dbReference type="InterPro" id="IPR034804">
    <property type="entry name" value="SQR/QFR_C/D"/>
</dbReference>
<dbReference type="PROSITE" id="PS01000">
    <property type="entry name" value="SDH_CYT_1"/>
    <property type="match status" value="1"/>
</dbReference>
<evidence type="ECO:0000256" key="7">
    <source>
        <dbReference type="ARBA" id="ARBA00023136"/>
    </source>
</evidence>
<dbReference type="InterPro" id="IPR018495">
    <property type="entry name" value="Succ_DH_cyt_bsu_CS"/>
</dbReference>
<keyword evidence="5 8" id="KW-1133">Transmembrane helix</keyword>
<dbReference type="GO" id="GO:0006121">
    <property type="term" value="P:mitochondrial electron transport, succinate to ubiquinone"/>
    <property type="evidence" value="ECO:0007669"/>
    <property type="project" value="TreeGrafter"/>
</dbReference>
<evidence type="ECO:0000256" key="2">
    <source>
        <dbReference type="ARBA" id="ARBA00022617"/>
    </source>
</evidence>
<sequence length="189" mass="20630">MSVFAASRMVSALRVSPVTLGQQQLRLISSTAVAHKLPIPTRNAPTTTITPEQDLKHLNATRNERPIAPHLSIYQPQLTWYSSMFHRITGGTLGAGLYAFAIAYVAAPAAGFGDIFSSAALVDFVHQLPVWAKYAIKVPFATLFSYHFFNGFRHLSWDSGRFLDLKKSYAAGYTVIGLSALATVGLVML</sequence>
<dbReference type="EMBL" id="CP119878">
    <property type="protein sequence ID" value="WFD34833.1"/>
    <property type="molecule type" value="Genomic_DNA"/>
</dbReference>
<keyword evidence="2" id="KW-0349">Heme</keyword>
<dbReference type="Pfam" id="PF01127">
    <property type="entry name" value="Sdh_cyt"/>
    <property type="match status" value="1"/>
</dbReference>
<dbReference type="GO" id="GO:0006099">
    <property type="term" value="P:tricarboxylic acid cycle"/>
    <property type="evidence" value="ECO:0007669"/>
    <property type="project" value="InterPro"/>
</dbReference>
<name>A0AAF0EQ74_9BASI</name>
<comment type="subcellular location">
    <subcellularLocation>
        <location evidence="1">Membrane</location>
        <topology evidence="1">Multi-pass membrane protein</topology>
    </subcellularLocation>
</comment>
<dbReference type="NCBIfam" id="TIGR02970">
    <property type="entry name" value="succ_dehyd_cytB"/>
    <property type="match status" value="1"/>
</dbReference>
<proteinExistence type="predicted"/>
<feature type="transmembrane region" description="Helical" evidence="8">
    <location>
        <begin position="170"/>
        <end position="188"/>
    </location>
</feature>
<evidence type="ECO:0000313" key="10">
    <source>
        <dbReference type="Proteomes" id="UP001219933"/>
    </source>
</evidence>
<keyword evidence="10" id="KW-1185">Reference proteome</keyword>
<dbReference type="GO" id="GO:0005739">
    <property type="term" value="C:mitochondrion"/>
    <property type="evidence" value="ECO:0007669"/>
    <property type="project" value="GOC"/>
</dbReference>
<evidence type="ECO:0000256" key="4">
    <source>
        <dbReference type="ARBA" id="ARBA00022723"/>
    </source>
</evidence>
<keyword evidence="4" id="KW-0479">Metal-binding</keyword>
<dbReference type="Gene3D" id="1.20.1300.10">
    <property type="entry name" value="Fumarate reductase/succinate dehydrogenase, transmembrane subunit"/>
    <property type="match status" value="1"/>
</dbReference>
<dbReference type="InterPro" id="IPR014314">
    <property type="entry name" value="Succ_DH_cytb556"/>
</dbReference>
<organism evidence="9 10">
    <name type="scientific">Malassezia cuniculi</name>
    <dbReference type="NCBI Taxonomy" id="948313"/>
    <lineage>
        <taxon>Eukaryota</taxon>
        <taxon>Fungi</taxon>
        <taxon>Dikarya</taxon>
        <taxon>Basidiomycota</taxon>
        <taxon>Ustilaginomycotina</taxon>
        <taxon>Malasseziomycetes</taxon>
        <taxon>Malasseziales</taxon>
        <taxon>Malasseziaceae</taxon>
        <taxon>Malassezia</taxon>
    </lineage>
</organism>
<protein>
    <submittedName>
        <fullName evidence="9">Cytochrome b subunit of succinate dehydrogenase, Sdh3p</fullName>
    </submittedName>
</protein>
<evidence type="ECO:0000256" key="1">
    <source>
        <dbReference type="ARBA" id="ARBA00004141"/>
    </source>
</evidence>
<keyword evidence="7 8" id="KW-0472">Membrane</keyword>
<keyword evidence="6" id="KW-0408">Iron</keyword>
<keyword evidence="3 8" id="KW-0812">Transmembrane</keyword>
<evidence type="ECO:0000313" key="9">
    <source>
        <dbReference type="EMBL" id="WFD34833.1"/>
    </source>
</evidence>
<dbReference type="GO" id="GO:0009055">
    <property type="term" value="F:electron transfer activity"/>
    <property type="evidence" value="ECO:0007669"/>
    <property type="project" value="InterPro"/>
</dbReference>
<dbReference type="PANTHER" id="PTHR10978">
    <property type="entry name" value="SUCCINATE DEHYDROGENASE CYTOCHROME B560 SUBUNIT"/>
    <property type="match status" value="1"/>
</dbReference>
<dbReference type="Proteomes" id="UP001219933">
    <property type="component" value="Chromosome 2"/>
</dbReference>
<feature type="transmembrane region" description="Helical" evidence="8">
    <location>
        <begin position="131"/>
        <end position="149"/>
    </location>
</feature>
<dbReference type="AlphaFoldDB" id="A0AAF0EQ74"/>
<evidence type="ECO:0000256" key="5">
    <source>
        <dbReference type="ARBA" id="ARBA00022989"/>
    </source>
</evidence>
<dbReference type="PANTHER" id="PTHR10978:SF5">
    <property type="entry name" value="SUCCINATE DEHYDROGENASE CYTOCHROME B560 SUBUNIT, MITOCHONDRIAL"/>
    <property type="match status" value="1"/>
</dbReference>
<evidence type="ECO:0000256" key="3">
    <source>
        <dbReference type="ARBA" id="ARBA00022692"/>
    </source>
</evidence>